<dbReference type="InterPro" id="IPR003593">
    <property type="entry name" value="AAA+_ATPase"/>
</dbReference>
<dbReference type="SMART" id="SM00382">
    <property type="entry name" value="AAA"/>
    <property type="match status" value="2"/>
</dbReference>
<accession>A0A5N6RUU0</accession>
<keyword evidence="9" id="KW-1185">Reference proteome</keyword>
<dbReference type="PROSITE" id="PS00870">
    <property type="entry name" value="CLPAB_1"/>
    <property type="match status" value="1"/>
</dbReference>
<dbReference type="InterPro" id="IPR036628">
    <property type="entry name" value="Clp_N_dom_sf"/>
</dbReference>
<evidence type="ECO:0000256" key="4">
    <source>
        <dbReference type="ARBA" id="ARBA00023186"/>
    </source>
</evidence>
<dbReference type="GO" id="GO:0005737">
    <property type="term" value="C:cytoplasm"/>
    <property type="evidence" value="ECO:0007669"/>
    <property type="project" value="TreeGrafter"/>
</dbReference>
<dbReference type="Pfam" id="PF00004">
    <property type="entry name" value="AAA"/>
    <property type="match status" value="1"/>
</dbReference>
<dbReference type="GO" id="GO:0034605">
    <property type="term" value="P:cellular response to heat"/>
    <property type="evidence" value="ECO:0007669"/>
    <property type="project" value="TreeGrafter"/>
</dbReference>
<evidence type="ECO:0000256" key="6">
    <source>
        <dbReference type="RuleBase" id="RU004432"/>
    </source>
</evidence>
<organism evidence="8 9">
    <name type="scientific">Carpinus fangiana</name>
    <dbReference type="NCBI Taxonomy" id="176857"/>
    <lineage>
        <taxon>Eukaryota</taxon>
        <taxon>Viridiplantae</taxon>
        <taxon>Streptophyta</taxon>
        <taxon>Embryophyta</taxon>
        <taxon>Tracheophyta</taxon>
        <taxon>Spermatophyta</taxon>
        <taxon>Magnoliopsida</taxon>
        <taxon>eudicotyledons</taxon>
        <taxon>Gunneridae</taxon>
        <taxon>Pentapetalae</taxon>
        <taxon>rosids</taxon>
        <taxon>fabids</taxon>
        <taxon>Fagales</taxon>
        <taxon>Betulaceae</taxon>
        <taxon>Carpinus</taxon>
    </lineage>
</organism>
<proteinExistence type="inferred from homology"/>
<dbReference type="CDD" id="cd00009">
    <property type="entry name" value="AAA"/>
    <property type="match status" value="1"/>
</dbReference>
<dbReference type="InterPro" id="IPR050130">
    <property type="entry name" value="ClpA_ClpB"/>
</dbReference>
<dbReference type="InterPro" id="IPR027417">
    <property type="entry name" value="P-loop_NTPase"/>
</dbReference>
<keyword evidence="2 6" id="KW-0547">Nucleotide-binding</keyword>
<dbReference type="PROSITE" id="PS51903">
    <property type="entry name" value="CLP_R"/>
    <property type="match status" value="1"/>
</dbReference>
<feature type="domain" description="Clp R" evidence="7">
    <location>
        <begin position="97"/>
        <end position="248"/>
    </location>
</feature>
<reference evidence="8 9" key="1">
    <citation type="submission" date="2019-06" db="EMBL/GenBank/DDBJ databases">
        <title>A chromosomal-level reference genome of Carpinus fangiana (Coryloideae, Betulaceae).</title>
        <authorList>
            <person name="Yang X."/>
            <person name="Wang Z."/>
            <person name="Zhang L."/>
            <person name="Hao G."/>
            <person name="Liu J."/>
            <person name="Yang Y."/>
        </authorList>
    </citation>
    <scope>NUCLEOTIDE SEQUENCE [LARGE SCALE GENOMIC DNA]</scope>
    <source>
        <strain evidence="8">Cfa_2016G</strain>
        <tissue evidence="8">Leaf</tissue>
    </source>
</reference>
<evidence type="ECO:0000256" key="3">
    <source>
        <dbReference type="ARBA" id="ARBA00022840"/>
    </source>
</evidence>
<keyword evidence="3 6" id="KW-0067">ATP-binding</keyword>
<dbReference type="Gene3D" id="3.40.50.300">
    <property type="entry name" value="P-loop containing nucleotide triphosphate hydrolases"/>
    <property type="match status" value="3"/>
</dbReference>
<dbReference type="EMBL" id="CM017328">
    <property type="protein sequence ID" value="KAE8126208.1"/>
    <property type="molecule type" value="Genomic_DNA"/>
</dbReference>
<dbReference type="SMART" id="SM01086">
    <property type="entry name" value="ClpB_D2-small"/>
    <property type="match status" value="1"/>
</dbReference>
<evidence type="ECO:0000313" key="9">
    <source>
        <dbReference type="Proteomes" id="UP000327013"/>
    </source>
</evidence>
<dbReference type="InterPro" id="IPR003959">
    <property type="entry name" value="ATPase_AAA_core"/>
</dbReference>
<dbReference type="InterPro" id="IPR041546">
    <property type="entry name" value="ClpA/ClpB_AAA_lid"/>
</dbReference>
<dbReference type="CDD" id="cd19499">
    <property type="entry name" value="RecA-like_ClpB_Hsp104-like"/>
    <property type="match status" value="1"/>
</dbReference>
<evidence type="ECO:0000256" key="2">
    <source>
        <dbReference type="ARBA" id="ARBA00022741"/>
    </source>
</evidence>
<dbReference type="InterPro" id="IPR019489">
    <property type="entry name" value="Clp_ATPase_C"/>
</dbReference>
<dbReference type="SUPFAM" id="SSF52540">
    <property type="entry name" value="P-loop containing nucleoside triphosphate hydrolases"/>
    <property type="match status" value="2"/>
</dbReference>
<dbReference type="Pfam" id="PF10431">
    <property type="entry name" value="ClpB_D2-small"/>
    <property type="match status" value="1"/>
</dbReference>
<sequence>MQVSSICSPLRSFTLTRHHHCYSLPLQFSHHSSSSSSNAISFSVSSVLESHAHGHGHLKLLPVYFSFPSSALSNITTTTRRRRRRRFSVVSAGAGGLEPFTERAIKAVIYSQREAKALGKDMVFPQHLLLGLIAEEEEHHFHSLQHGFLGSGISLHKARDSVRTIWHHRHDVNVPTNSAAVPFSISTKRAFEAALHYSRTMSHHFIAPEHISIALFTLDDGSAARVLMRLGANVNQLAAVALSRLQGELAKDATDPSLVFKGIREKSLSRKSTAMRSSEKPRERSALEKFCVDLTARASGGLIDPVIGRDTEFQRVIQILCRRTKNNPILLGESGVGKTAIAEGLAISIVHADVPFFLLTKRVMSLDIALLMAGAKERGELEARVTKLINEVLKAGDVILFIDEVHILVEFGTAGRGNKGSGLDIANLLKPLLGRGQLQCIASTTIDEYRMHFEKDKALARRFQPVWIGEPSQDDAVRILLGLREKYEAYHNCRFTLEAINAAVHLSAKYISDRYLPDKAIDLIDEAGSRACIEAFKRKREQQTRILSKSPDDYWQEIRTVKAMHEVVLASKEDGGGSSMDDTTEFAPKFTLPSTLNDDEPMVVGPDDIAAVVSLWSGIPVLQLTADDRMLLVGLDEQLRRRVIGQDEAVATISRALKRFQVGLKDPNRPMAVLLFCGSTGVGKTGLTKALAACYFGSEAAMIRLDMSEYMERHSVTKLIGSPPGYVGYGEGGTLTEAIRRRPFTVVLLDEIEKAHPDILNILLQLLEDGHLTDSQGRRVSFKNALVVMTSNVGSIAIAKGRQSSIGFLTADDKSTSYAGMKALVMEDLKAYFCPELLNRIDEVVVFRPLERAQMLEILNLMLQEVKQRLVSLGICLEVSESVKNLVCQQGYDKMYGARSLRRAVNLIIEDVLSEAILSGDYKPGDTAVIDLDASGNPFVLNLSDRSPQVSDSASIS</sequence>
<dbReference type="Proteomes" id="UP000327013">
    <property type="component" value="Chromosome 8"/>
</dbReference>
<dbReference type="InterPro" id="IPR001270">
    <property type="entry name" value="ClpA/B"/>
</dbReference>
<dbReference type="PROSITE" id="PS00871">
    <property type="entry name" value="CLPAB_2"/>
    <property type="match status" value="1"/>
</dbReference>
<protein>
    <recommendedName>
        <fullName evidence="7">Clp R domain-containing protein</fullName>
    </recommendedName>
</protein>
<dbReference type="InterPro" id="IPR028299">
    <property type="entry name" value="ClpA/B_CS2"/>
</dbReference>
<evidence type="ECO:0000256" key="1">
    <source>
        <dbReference type="ARBA" id="ARBA00022737"/>
    </source>
</evidence>
<name>A0A5N6RUU0_9ROSI</name>
<dbReference type="Pfam" id="PF02861">
    <property type="entry name" value="Clp_N"/>
    <property type="match status" value="1"/>
</dbReference>
<dbReference type="PRINTS" id="PR00300">
    <property type="entry name" value="CLPPROTEASEA"/>
</dbReference>
<dbReference type="InterPro" id="IPR018368">
    <property type="entry name" value="ClpA/B_CS1"/>
</dbReference>
<gene>
    <name evidence="8" type="ORF">FH972_020946</name>
</gene>
<dbReference type="FunFam" id="3.40.50.300:FF:000025">
    <property type="entry name" value="ATP-dependent Clp protease subunit"/>
    <property type="match status" value="1"/>
</dbReference>
<evidence type="ECO:0000256" key="5">
    <source>
        <dbReference type="PROSITE-ProRule" id="PRU01251"/>
    </source>
</evidence>
<comment type="similarity">
    <text evidence="6">Belongs to the ClpA/ClpB family.</text>
</comment>
<dbReference type="Pfam" id="PF17871">
    <property type="entry name" value="AAA_lid_9"/>
    <property type="match status" value="1"/>
</dbReference>
<dbReference type="PANTHER" id="PTHR11638:SF185">
    <property type="entry name" value="ATP-DEPENDENT CLP PROTEASE ATP-BINDING SUBUNIT"/>
    <property type="match status" value="1"/>
</dbReference>
<dbReference type="Gene3D" id="1.10.1780.10">
    <property type="entry name" value="Clp, N-terminal domain"/>
    <property type="match status" value="1"/>
</dbReference>
<dbReference type="Pfam" id="PF07724">
    <property type="entry name" value="AAA_2"/>
    <property type="match status" value="1"/>
</dbReference>
<keyword evidence="1 5" id="KW-0677">Repeat</keyword>
<dbReference type="GO" id="GO:0016887">
    <property type="term" value="F:ATP hydrolysis activity"/>
    <property type="evidence" value="ECO:0007669"/>
    <property type="project" value="InterPro"/>
</dbReference>
<keyword evidence="4 6" id="KW-0143">Chaperone</keyword>
<dbReference type="AlphaFoldDB" id="A0A5N6RUU0"/>
<evidence type="ECO:0000259" key="7">
    <source>
        <dbReference type="PROSITE" id="PS51903"/>
    </source>
</evidence>
<dbReference type="GO" id="GO:0005524">
    <property type="term" value="F:ATP binding"/>
    <property type="evidence" value="ECO:0007669"/>
    <property type="project" value="UniProtKB-KW"/>
</dbReference>
<dbReference type="PANTHER" id="PTHR11638">
    <property type="entry name" value="ATP-DEPENDENT CLP PROTEASE"/>
    <property type="match status" value="1"/>
</dbReference>
<dbReference type="OrthoDB" id="47330at2759"/>
<dbReference type="Gene3D" id="1.10.8.60">
    <property type="match status" value="1"/>
</dbReference>
<evidence type="ECO:0000313" key="8">
    <source>
        <dbReference type="EMBL" id="KAE8126208.1"/>
    </source>
</evidence>
<dbReference type="InterPro" id="IPR004176">
    <property type="entry name" value="Clp_R_N"/>
</dbReference>
<dbReference type="SUPFAM" id="SSF81923">
    <property type="entry name" value="Double Clp-N motif"/>
    <property type="match status" value="1"/>
</dbReference>